<dbReference type="STRING" id="39966.A0A369JZQ8"/>
<evidence type="ECO:0000313" key="2">
    <source>
        <dbReference type="Proteomes" id="UP000076154"/>
    </source>
</evidence>
<gene>
    <name evidence="1" type="ORF">Hypma_007508</name>
</gene>
<sequence>MADPEALSKDLSTLEPLTTMKEGRLYAEDRYRPNWVASWLTSTSKPWFECEDAIAIDVTQHELMELSVALKRIDCFVHPDETVTGQLFSSSPLSSHPSNHCIPIHEVPHVPDMENTDTIVMPLLHKKEIPPFETIGEV</sequence>
<dbReference type="AlphaFoldDB" id="A0A369JZQ8"/>
<dbReference type="OrthoDB" id="5987198at2759"/>
<accession>A0A369JZQ8</accession>
<protein>
    <submittedName>
        <fullName evidence="1">Uncharacterized protein</fullName>
    </submittedName>
</protein>
<comment type="caution">
    <text evidence="1">The sequence shown here is derived from an EMBL/GenBank/DDBJ whole genome shotgun (WGS) entry which is preliminary data.</text>
</comment>
<proteinExistence type="predicted"/>
<dbReference type="EMBL" id="LUEZ02000041">
    <property type="protein sequence ID" value="RDB25113.1"/>
    <property type="molecule type" value="Genomic_DNA"/>
</dbReference>
<organism evidence="1 2">
    <name type="scientific">Hypsizygus marmoreus</name>
    <name type="common">White beech mushroom</name>
    <name type="synonym">Agaricus marmoreus</name>
    <dbReference type="NCBI Taxonomy" id="39966"/>
    <lineage>
        <taxon>Eukaryota</taxon>
        <taxon>Fungi</taxon>
        <taxon>Dikarya</taxon>
        <taxon>Basidiomycota</taxon>
        <taxon>Agaricomycotina</taxon>
        <taxon>Agaricomycetes</taxon>
        <taxon>Agaricomycetidae</taxon>
        <taxon>Agaricales</taxon>
        <taxon>Tricholomatineae</taxon>
        <taxon>Lyophyllaceae</taxon>
        <taxon>Hypsizygus</taxon>
    </lineage>
</organism>
<evidence type="ECO:0000313" key="1">
    <source>
        <dbReference type="EMBL" id="RDB25113.1"/>
    </source>
</evidence>
<dbReference type="InParanoid" id="A0A369JZQ8"/>
<dbReference type="Proteomes" id="UP000076154">
    <property type="component" value="Unassembled WGS sequence"/>
</dbReference>
<name>A0A369JZQ8_HYPMA</name>
<keyword evidence="2" id="KW-1185">Reference proteome</keyword>
<reference evidence="1" key="1">
    <citation type="submission" date="2018-04" db="EMBL/GenBank/DDBJ databases">
        <title>Whole genome sequencing of Hypsizygus marmoreus.</title>
        <authorList>
            <person name="Choi I.-G."/>
            <person name="Min B."/>
            <person name="Kim J.-G."/>
            <person name="Kim S."/>
            <person name="Oh Y.-L."/>
            <person name="Kong W.-S."/>
            <person name="Park H."/>
            <person name="Jeong J."/>
            <person name="Song E.-S."/>
        </authorList>
    </citation>
    <scope>NUCLEOTIDE SEQUENCE [LARGE SCALE GENOMIC DNA]</scope>
    <source>
        <strain evidence="1">51987-8</strain>
    </source>
</reference>